<comment type="catalytic activity">
    <reaction evidence="14">
        <text>iodide(out) = iodide(in)</text>
        <dbReference type="Rhea" id="RHEA:66324"/>
        <dbReference type="ChEBI" id="CHEBI:16382"/>
    </reaction>
</comment>
<evidence type="ECO:0000256" key="18">
    <source>
        <dbReference type="SAM" id="MobiDB-lite"/>
    </source>
</evidence>
<evidence type="ECO:0000256" key="7">
    <source>
        <dbReference type="ARBA" id="ARBA00022989"/>
    </source>
</evidence>
<comment type="catalytic activity">
    <reaction evidence="15">
        <text>chloride(in) = chloride(out)</text>
        <dbReference type="Rhea" id="RHEA:29823"/>
        <dbReference type="ChEBI" id="CHEBI:17996"/>
    </reaction>
</comment>
<evidence type="ECO:0000313" key="20">
    <source>
        <dbReference type="Proteomes" id="UP000233040"/>
    </source>
</evidence>
<feature type="region of interest" description="Disordered" evidence="18">
    <location>
        <begin position="207"/>
        <end position="228"/>
    </location>
</feature>
<keyword evidence="6" id="KW-0677">Repeat</keyword>
<proteinExistence type="predicted"/>
<keyword evidence="7" id="KW-1133">Transmembrane helix</keyword>
<evidence type="ECO:0000256" key="12">
    <source>
        <dbReference type="ARBA" id="ARBA00023214"/>
    </source>
</evidence>
<dbReference type="GO" id="GO:0005886">
    <property type="term" value="C:plasma membrane"/>
    <property type="evidence" value="ECO:0007669"/>
    <property type="project" value="UniProtKB-SubCell"/>
</dbReference>
<dbReference type="Pfam" id="PF00654">
    <property type="entry name" value="Voltage_CLC"/>
    <property type="match status" value="2"/>
</dbReference>
<comment type="subcellular location">
    <subcellularLocation>
        <location evidence="1">Cell membrane</location>
        <topology evidence="1">Multi-pass membrane protein</topology>
    </subcellularLocation>
</comment>
<organism evidence="19 20">
    <name type="scientific">Cebus imitator</name>
    <name type="common">Panamanian white-faced capuchin</name>
    <name type="synonym">Cebus capucinus imitator</name>
    <dbReference type="NCBI Taxonomy" id="2715852"/>
    <lineage>
        <taxon>Eukaryota</taxon>
        <taxon>Metazoa</taxon>
        <taxon>Chordata</taxon>
        <taxon>Craniata</taxon>
        <taxon>Vertebrata</taxon>
        <taxon>Euteleostomi</taxon>
        <taxon>Mammalia</taxon>
        <taxon>Eutheria</taxon>
        <taxon>Euarchontoglires</taxon>
        <taxon>Primates</taxon>
        <taxon>Haplorrhini</taxon>
        <taxon>Platyrrhini</taxon>
        <taxon>Cebidae</taxon>
        <taxon>Cebinae</taxon>
        <taxon>Cebus</taxon>
    </lineage>
</organism>
<evidence type="ECO:0000256" key="17">
    <source>
        <dbReference type="ARBA" id="ARBA00035085"/>
    </source>
</evidence>
<evidence type="ECO:0000256" key="13">
    <source>
        <dbReference type="ARBA" id="ARBA00023303"/>
    </source>
</evidence>
<dbReference type="Ensembl" id="ENSCCAT00000027215.1">
    <property type="protein sequence ID" value="ENSCCAP00000009829.1"/>
    <property type="gene ID" value="ENSCCAG00000022627.1"/>
</dbReference>
<dbReference type="PRINTS" id="PR00762">
    <property type="entry name" value="CLCHANNEL"/>
</dbReference>
<evidence type="ECO:0000313" key="19">
    <source>
        <dbReference type="Ensembl" id="ENSCCAP00000009829.1"/>
    </source>
</evidence>
<feature type="compositionally biased region" description="Pro residues" evidence="18">
    <location>
        <begin position="214"/>
        <end position="227"/>
    </location>
</feature>
<keyword evidence="13" id="KW-0407">Ion channel</keyword>
<comment type="catalytic activity">
    <reaction evidence="16">
        <text>nitrate(in) = nitrate(out)</text>
        <dbReference type="Rhea" id="RHEA:34923"/>
        <dbReference type="ChEBI" id="CHEBI:17632"/>
    </reaction>
</comment>
<evidence type="ECO:0000256" key="15">
    <source>
        <dbReference type="ARBA" id="ARBA00024167"/>
    </source>
</evidence>
<keyword evidence="8" id="KW-0406">Ion transport</keyword>
<dbReference type="AlphaFoldDB" id="A0A2K5Q1Q6"/>
<evidence type="ECO:0008006" key="21">
    <source>
        <dbReference type="Google" id="ProtNLM"/>
    </source>
</evidence>
<dbReference type="Gene3D" id="1.10.3080.10">
    <property type="entry name" value="Clc chloride channel"/>
    <property type="match status" value="2"/>
</dbReference>
<evidence type="ECO:0000256" key="6">
    <source>
        <dbReference type="ARBA" id="ARBA00022737"/>
    </source>
</evidence>
<dbReference type="InterPro" id="IPR046342">
    <property type="entry name" value="CBS_dom_sf"/>
</dbReference>
<dbReference type="InterPro" id="IPR050970">
    <property type="entry name" value="Cl_channel_volt-gated"/>
</dbReference>
<comment type="catalytic activity">
    <reaction evidence="17">
        <text>bromide(in) = bromide(out)</text>
        <dbReference type="Rhea" id="RHEA:75383"/>
        <dbReference type="ChEBI" id="CHEBI:15858"/>
    </reaction>
</comment>
<keyword evidence="10" id="KW-0472">Membrane</keyword>
<dbReference type="GO" id="GO:0046872">
    <property type="term" value="F:metal ion binding"/>
    <property type="evidence" value="ECO:0007669"/>
    <property type="project" value="UniProtKB-KW"/>
</dbReference>
<evidence type="ECO:0000256" key="9">
    <source>
        <dbReference type="ARBA" id="ARBA00023122"/>
    </source>
</evidence>
<dbReference type="Gene3D" id="3.10.580.10">
    <property type="entry name" value="CBS-domain"/>
    <property type="match status" value="1"/>
</dbReference>
<dbReference type="PANTHER" id="PTHR45720:SF3">
    <property type="entry name" value="CHLORIDE CHANNEL PROTEIN CLC-KB"/>
    <property type="match status" value="1"/>
</dbReference>
<evidence type="ECO:0000256" key="2">
    <source>
        <dbReference type="ARBA" id="ARBA00022448"/>
    </source>
</evidence>
<keyword evidence="20" id="KW-1185">Reference proteome</keyword>
<dbReference type="PRINTS" id="PR01119">
    <property type="entry name" value="CLCHANNELKDY"/>
</dbReference>
<reference evidence="19" key="2">
    <citation type="submission" date="2025-09" db="UniProtKB">
        <authorList>
            <consortium name="Ensembl"/>
        </authorList>
    </citation>
    <scope>IDENTIFICATION</scope>
</reference>
<dbReference type="SUPFAM" id="SSF81340">
    <property type="entry name" value="Clc chloride channel"/>
    <property type="match status" value="2"/>
</dbReference>
<name>A0A2K5Q1Q6_CEBIM</name>
<evidence type="ECO:0000256" key="4">
    <source>
        <dbReference type="ARBA" id="ARBA00022692"/>
    </source>
</evidence>
<evidence type="ECO:0000256" key="11">
    <source>
        <dbReference type="ARBA" id="ARBA00023173"/>
    </source>
</evidence>
<dbReference type="InterPro" id="IPR014743">
    <property type="entry name" value="Cl-channel_core"/>
</dbReference>
<keyword evidence="3" id="KW-1003">Cell membrane</keyword>
<evidence type="ECO:0000256" key="5">
    <source>
        <dbReference type="ARBA" id="ARBA00022723"/>
    </source>
</evidence>
<dbReference type="GeneTree" id="ENSGT00940000158748"/>
<dbReference type="Proteomes" id="UP000233040">
    <property type="component" value="Unassembled WGS sequence"/>
</dbReference>
<evidence type="ECO:0000256" key="10">
    <source>
        <dbReference type="ARBA" id="ARBA00023136"/>
    </source>
</evidence>
<evidence type="ECO:0000256" key="16">
    <source>
        <dbReference type="ARBA" id="ARBA00035073"/>
    </source>
</evidence>
<protein>
    <recommendedName>
        <fullName evidence="21">Chloride channel protein</fullName>
    </recommendedName>
</protein>
<dbReference type="InterPro" id="IPR002250">
    <property type="entry name" value="Cl_channel-K"/>
</dbReference>
<keyword evidence="5" id="KW-0479">Metal-binding</keyword>
<dbReference type="InterPro" id="IPR001807">
    <property type="entry name" value="ClC"/>
</dbReference>
<evidence type="ECO:0000256" key="3">
    <source>
        <dbReference type="ARBA" id="ARBA00022475"/>
    </source>
</evidence>
<dbReference type="GO" id="GO:0034707">
    <property type="term" value="C:chloride channel complex"/>
    <property type="evidence" value="ECO:0007669"/>
    <property type="project" value="UniProtKB-KW"/>
</dbReference>
<keyword evidence="11" id="KW-0869">Chloride channel</keyword>
<accession>A0A2K5Q1Q6</accession>
<keyword evidence="4" id="KW-0812">Transmembrane</keyword>
<sequence length="409" mass="43927">MEELVGLREGSSGDPVTLQELWGPCPHIRQGIRGGLEWLKQKLFRLGEDWYFLMALGVLMALVSYTMDFAVRSVVQAHQWLYREIGDGHMLRYLSWTVYPVALVSFSSGFSQSITPSSGGSGIPELKTMLSGVILEDYLDIKNFGAKVVGLSCTLACGSTVFLGKVGPFVHLSVMMAAYLGRVRTATIGEPEVRGWGASLEEWEWGGRGHPNHPAHPPKLSSPPSPPKLGQRDLDWALPSGTVGAGSAWLPLTLSLWPGAAIGRLFGETVSFVFPEGIVAGGVTNPIMPGGYALAGAAAFSGAVTHTISTALLAFEMTGQIVHALPVLMAVLAANAIAQSCQPSFYDGTIIVKKLPYLPRILGRRIGSHHVRVEHFMNHSITMLAKDMPLEEVGVCCHQGQAQMLSGVV</sequence>
<evidence type="ECO:0000256" key="14">
    <source>
        <dbReference type="ARBA" id="ARBA00024145"/>
    </source>
</evidence>
<keyword evidence="2" id="KW-0813">Transport</keyword>
<keyword evidence="12" id="KW-0868">Chloride</keyword>
<evidence type="ECO:0000256" key="8">
    <source>
        <dbReference type="ARBA" id="ARBA00023065"/>
    </source>
</evidence>
<keyword evidence="9" id="KW-0129">CBS domain</keyword>
<evidence type="ECO:0000256" key="1">
    <source>
        <dbReference type="ARBA" id="ARBA00004651"/>
    </source>
</evidence>
<reference evidence="19" key="1">
    <citation type="submission" date="2025-08" db="UniProtKB">
        <authorList>
            <consortium name="Ensembl"/>
        </authorList>
    </citation>
    <scope>IDENTIFICATION</scope>
</reference>
<dbReference type="GO" id="GO:0005247">
    <property type="term" value="F:voltage-gated chloride channel activity"/>
    <property type="evidence" value="ECO:0007669"/>
    <property type="project" value="InterPro"/>
</dbReference>
<dbReference type="PANTHER" id="PTHR45720">
    <property type="entry name" value="CHLORIDE CHANNEL PROTEIN 2"/>
    <property type="match status" value="1"/>
</dbReference>